<dbReference type="EMBL" id="JRAI01000038">
    <property type="protein sequence ID" value="KGN86330.1"/>
    <property type="molecule type" value="Genomic_DNA"/>
</dbReference>
<evidence type="ECO:0000256" key="5">
    <source>
        <dbReference type="ARBA" id="ARBA00022603"/>
    </source>
</evidence>
<dbReference type="InterPro" id="IPR029028">
    <property type="entry name" value="Alpha/beta_knot_MTases"/>
</dbReference>
<dbReference type="InterPro" id="IPR015947">
    <property type="entry name" value="PUA-like_sf"/>
</dbReference>
<keyword evidence="4 10" id="KW-0698">rRNA processing</keyword>
<evidence type="ECO:0000256" key="3">
    <source>
        <dbReference type="ARBA" id="ARBA00022490"/>
    </source>
</evidence>
<dbReference type="EC" id="2.1.1.193" evidence="10"/>
<dbReference type="NCBIfam" id="TIGR00046">
    <property type="entry name" value="RsmE family RNA methyltransferase"/>
    <property type="match status" value="1"/>
</dbReference>
<dbReference type="PANTHER" id="PTHR30027:SF3">
    <property type="entry name" value="16S RRNA (URACIL(1498)-N(3))-METHYLTRANSFERASE"/>
    <property type="match status" value="1"/>
</dbReference>
<evidence type="ECO:0000256" key="6">
    <source>
        <dbReference type="ARBA" id="ARBA00022679"/>
    </source>
</evidence>
<evidence type="ECO:0000256" key="8">
    <source>
        <dbReference type="ARBA" id="ARBA00025699"/>
    </source>
</evidence>
<dbReference type="InterPro" id="IPR029026">
    <property type="entry name" value="tRNA_m1G_MTases_N"/>
</dbReference>
<evidence type="ECO:0000256" key="9">
    <source>
        <dbReference type="ARBA" id="ARBA00047944"/>
    </source>
</evidence>
<dbReference type="STRING" id="111105.HR09_09510"/>
<dbReference type="NCBIfam" id="NF008702">
    <property type="entry name" value="PRK11713.6-1"/>
    <property type="match status" value="1"/>
</dbReference>
<comment type="subcellular location">
    <subcellularLocation>
        <location evidence="1 10">Cytoplasm</location>
    </subcellularLocation>
</comment>
<dbReference type="InterPro" id="IPR006700">
    <property type="entry name" value="RsmE"/>
</dbReference>
<keyword evidence="7 10" id="KW-0949">S-adenosyl-L-methionine</keyword>
<dbReference type="InterPro" id="IPR046886">
    <property type="entry name" value="RsmE_MTase_dom"/>
</dbReference>
<dbReference type="Proteomes" id="UP000030130">
    <property type="component" value="Unassembled WGS sequence"/>
</dbReference>
<evidence type="ECO:0000259" key="11">
    <source>
        <dbReference type="Pfam" id="PF04452"/>
    </source>
</evidence>
<dbReference type="Gene3D" id="2.40.240.20">
    <property type="entry name" value="Hypothetical PUA domain-like, domain 1"/>
    <property type="match status" value="1"/>
</dbReference>
<dbReference type="Pfam" id="PF20260">
    <property type="entry name" value="PUA_4"/>
    <property type="match status" value="1"/>
</dbReference>
<name>A0A099WTA6_9PORP</name>
<dbReference type="eggNOG" id="COG1385">
    <property type="taxonomic scope" value="Bacteria"/>
</dbReference>
<dbReference type="GeneID" id="57240069"/>
<evidence type="ECO:0000259" key="12">
    <source>
        <dbReference type="Pfam" id="PF20260"/>
    </source>
</evidence>
<feature type="domain" description="Ribosomal RNA small subunit methyltransferase E methyltransferase" evidence="11">
    <location>
        <begin position="75"/>
        <end position="237"/>
    </location>
</feature>
<comment type="caution">
    <text evidence="13">The sequence shown here is derived from an EMBL/GenBank/DDBJ whole genome shotgun (WGS) entry which is preliminary data.</text>
</comment>
<proteinExistence type="inferred from homology"/>
<evidence type="ECO:0000256" key="1">
    <source>
        <dbReference type="ARBA" id="ARBA00004496"/>
    </source>
</evidence>
<organism evidence="13 14">
    <name type="scientific">Porphyromonas gulae</name>
    <dbReference type="NCBI Taxonomy" id="111105"/>
    <lineage>
        <taxon>Bacteria</taxon>
        <taxon>Pseudomonadati</taxon>
        <taxon>Bacteroidota</taxon>
        <taxon>Bacteroidia</taxon>
        <taxon>Bacteroidales</taxon>
        <taxon>Porphyromonadaceae</taxon>
        <taxon>Porphyromonas</taxon>
    </lineage>
</organism>
<dbReference type="PANTHER" id="PTHR30027">
    <property type="entry name" value="RIBOSOMAL RNA SMALL SUBUNIT METHYLTRANSFERASE E"/>
    <property type="match status" value="1"/>
</dbReference>
<dbReference type="Pfam" id="PF04452">
    <property type="entry name" value="Methyltrans_RNA"/>
    <property type="match status" value="1"/>
</dbReference>
<dbReference type="RefSeq" id="WP_039419237.1">
    <property type="nucleotide sequence ID" value="NZ_JRAI01000038.1"/>
</dbReference>
<keyword evidence="5 10" id="KW-0489">Methyltransferase</keyword>
<dbReference type="AlphaFoldDB" id="A0A099WTA6"/>
<feature type="domain" description="Ribosomal RNA small subunit methyltransferase E PUA-like" evidence="12">
    <location>
        <begin position="17"/>
        <end position="64"/>
    </location>
</feature>
<dbReference type="GO" id="GO:0070475">
    <property type="term" value="P:rRNA base methylation"/>
    <property type="evidence" value="ECO:0007669"/>
    <property type="project" value="TreeGrafter"/>
</dbReference>
<comment type="function">
    <text evidence="8 10">Specifically methylates the N3 position of the uracil ring of uridine 1498 (m3U1498) in 16S rRNA. Acts on the fully assembled 30S ribosomal subunit.</text>
</comment>
<dbReference type="Gene3D" id="3.40.1280.10">
    <property type="match status" value="1"/>
</dbReference>
<evidence type="ECO:0000256" key="4">
    <source>
        <dbReference type="ARBA" id="ARBA00022552"/>
    </source>
</evidence>
<keyword evidence="3 10" id="KW-0963">Cytoplasm</keyword>
<evidence type="ECO:0000256" key="10">
    <source>
        <dbReference type="PIRNR" id="PIRNR015601"/>
    </source>
</evidence>
<dbReference type="GO" id="GO:0070042">
    <property type="term" value="F:rRNA (uridine-N3-)-methyltransferase activity"/>
    <property type="evidence" value="ECO:0007669"/>
    <property type="project" value="TreeGrafter"/>
</dbReference>
<protein>
    <recommendedName>
        <fullName evidence="10">Ribosomal RNA small subunit methyltransferase E</fullName>
        <ecNumber evidence="10">2.1.1.193</ecNumber>
    </recommendedName>
</protein>
<dbReference type="OrthoDB" id="9815641at2"/>
<dbReference type="PIRSF" id="PIRSF015601">
    <property type="entry name" value="MTase_slr0722"/>
    <property type="match status" value="1"/>
</dbReference>
<accession>A0A099WTA6</accession>
<evidence type="ECO:0000256" key="2">
    <source>
        <dbReference type="ARBA" id="ARBA00005528"/>
    </source>
</evidence>
<dbReference type="SUPFAM" id="SSF75217">
    <property type="entry name" value="alpha/beta knot"/>
    <property type="match status" value="1"/>
</dbReference>
<evidence type="ECO:0000256" key="7">
    <source>
        <dbReference type="ARBA" id="ARBA00022691"/>
    </source>
</evidence>
<dbReference type="InterPro" id="IPR046887">
    <property type="entry name" value="RsmE_PUA-like"/>
</dbReference>
<evidence type="ECO:0000313" key="13">
    <source>
        <dbReference type="EMBL" id="KGN86330.1"/>
    </source>
</evidence>
<dbReference type="SUPFAM" id="SSF88697">
    <property type="entry name" value="PUA domain-like"/>
    <property type="match status" value="1"/>
</dbReference>
<reference evidence="13 14" key="1">
    <citation type="submission" date="2014-08" db="EMBL/GenBank/DDBJ databases">
        <title>Porphyromonas gulae strain:COT-052_OH1451 Genome sequencing.</title>
        <authorList>
            <person name="Wallis C."/>
            <person name="Deusch O."/>
            <person name="O'Flynn C."/>
            <person name="Davis I."/>
            <person name="Jospin G."/>
            <person name="Darling A.E."/>
            <person name="Coil D.A."/>
            <person name="Alexiev A."/>
            <person name="Horsfall A."/>
            <person name="Kirkwood N."/>
            <person name="Harris S."/>
            <person name="Eisen J.A."/>
        </authorList>
    </citation>
    <scope>NUCLEOTIDE SEQUENCE [LARGE SCALE GENOMIC DNA]</scope>
    <source>
        <strain evidence="14">COT-052 OH1451</strain>
    </source>
</reference>
<gene>
    <name evidence="13" type="ORF">HR08_03880</name>
</gene>
<evidence type="ECO:0000313" key="14">
    <source>
        <dbReference type="Proteomes" id="UP000030130"/>
    </source>
</evidence>
<dbReference type="CDD" id="cd18084">
    <property type="entry name" value="RsmE-like"/>
    <property type="match status" value="1"/>
</dbReference>
<keyword evidence="6 10" id="KW-0808">Transferase</keyword>
<sequence>MSLPLFYAPDIEQSDRLPDDEAGHILRVLRMQAGDRLRLTDGRGSFFDAVIETADRKSCYVSVCGQESWQKPWRGRITIAIAPTKQSERMEWMLEKLVEIGVDEVVFIESEHSERRRIKAERLERIAISAMKQSLKASFPVIRVNIPIQTVIADTSNTAVRLIAYVDEAVRAEIAKGRGYPSDFYRAGQDVLILIGPEGDFSPSEVESALLAGFAPVSLGESRLRTETAGLVACQWIHTLQACSRPASRLENDVIV</sequence>
<dbReference type="GO" id="GO:0005737">
    <property type="term" value="C:cytoplasm"/>
    <property type="evidence" value="ECO:0007669"/>
    <property type="project" value="UniProtKB-SubCell"/>
</dbReference>
<comment type="catalytic activity">
    <reaction evidence="9 10">
        <text>uridine(1498) in 16S rRNA + S-adenosyl-L-methionine = N(3)-methyluridine(1498) in 16S rRNA + S-adenosyl-L-homocysteine + H(+)</text>
        <dbReference type="Rhea" id="RHEA:42920"/>
        <dbReference type="Rhea" id="RHEA-COMP:10283"/>
        <dbReference type="Rhea" id="RHEA-COMP:10284"/>
        <dbReference type="ChEBI" id="CHEBI:15378"/>
        <dbReference type="ChEBI" id="CHEBI:57856"/>
        <dbReference type="ChEBI" id="CHEBI:59789"/>
        <dbReference type="ChEBI" id="CHEBI:65315"/>
        <dbReference type="ChEBI" id="CHEBI:74502"/>
        <dbReference type="EC" id="2.1.1.193"/>
    </reaction>
</comment>
<comment type="similarity">
    <text evidence="2 10">Belongs to the RNA methyltransferase RsmE family.</text>
</comment>